<keyword evidence="2" id="KW-1185">Reference proteome</keyword>
<evidence type="ECO:0000313" key="1">
    <source>
        <dbReference type="EMBL" id="SCF23519.1"/>
    </source>
</evidence>
<name>A0A1C4YRY5_9ACTN</name>
<proteinExistence type="predicted"/>
<dbReference type="AlphaFoldDB" id="A0A1C4YRY5"/>
<sequence>MTLQPTDEFSAAEWLYTTDVGPTRLITFGPASFPAYARLRYLPDPVLPDMRESDVRLPSRRTAEIDMARTALEALADYSSSTRDCYVCVWEGGATFRNPALTRGPMLDLPHRRYVLFTGTLGDLMGWGDLFDSEICSAPAFVWPADHAWCFASDVDPHWAGIGADRGVVDRLVADRNLDVVHADPEEPQPTYY</sequence>
<evidence type="ECO:0000313" key="2">
    <source>
        <dbReference type="Proteomes" id="UP000198224"/>
    </source>
</evidence>
<dbReference type="EMBL" id="LT607409">
    <property type="protein sequence ID" value="SCF23519.1"/>
    <property type="molecule type" value="Genomic_DNA"/>
</dbReference>
<accession>A0A1C4YRY5</accession>
<dbReference type="RefSeq" id="WP_197699241.1">
    <property type="nucleotide sequence ID" value="NZ_LT607409.1"/>
</dbReference>
<protein>
    <submittedName>
        <fullName evidence="1">Uncharacterized protein</fullName>
    </submittedName>
</protein>
<gene>
    <name evidence="1" type="ORF">GA0070612_5157</name>
</gene>
<reference evidence="2" key="1">
    <citation type="submission" date="2016-06" db="EMBL/GenBank/DDBJ databases">
        <authorList>
            <person name="Varghese N."/>
            <person name="Submissions Spin"/>
        </authorList>
    </citation>
    <scope>NUCLEOTIDE SEQUENCE [LARGE SCALE GENOMIC DNA]</scope>
    <source>
        <strain evidence="2">DSM 45160</strain>
    </source>
</reference>
<organism evidence="1 2">
    <name type="scientific">Micromonospora chokoriensis</name>
    <dbReference type="NCBI Taxonomy" id="356851"/>
    <lineage>
        <taxon>Bacteria</taxon>
        <taxon>Bacillati</taxon>
        <taxon>Actinomycetota</taxon>
        <taxon>Actinomycetes</taxon>
        <taxon>Micromonosporales</taxon>
        <taxon>Micromonosporaceae</taxon>
        <taxon>Micromonospora</taxon>
    </lineage>
</organism>
<dbReference type="Proteomes" id="UP000198224">
    <property type="component" value="Chromosome I"/>
</dbReference>